<proteinExistence type="inferred from homology"/>
<reference evidence="5" key="1">
    <citation type="submission" date="2020-10" db="EMBL/GenBank/DDBJ databases">
        <authorList>
            <person name="Gilroy R."/>
        </authorList>
    </citation>
    <scope>NUCLEOTIDE SEQUENCE</scope>
    <source>
        <strain evidence="5">C6-149</strain>
    </source>
</reference>
<evidence type="ECO:0000259" key="4">
    <source>
        <dbReference type="SMART" id="SM00047"/>
    </source>
</evidence>
<sequence>MLYGWQKINGHTYYFDVNTGSMYVGTQTINGKQYHFDSNGEESPIINFRNLYGSHLDFVNSLINGAIQGWNEYGILPSVTIAQAILESGWGQSYLSTAAHNLFGIKGSYNGQSIILPTKEWNGYEYVTINDSFRRYDNNSESVADHGYFLTINSRYNNLHWQRDYHTVCELLQQDGYATAPTYANSLINIIDCYGLNSVDQSLF</sequence>
<protein>
    <submittedName>
        <fullName evidence="5">Glucosaminidase domain-containing protein</fullName>
    </submittedName>
</protein>
<dbReference type="InterPro" id="IPR018337">
    <property type="entry name" value="Cell_wall/Cho-bd_repeat"/>
</dbReference>
<dbReference type="InterPro" id="IPR002901">
    <property type="entry name" value="MGlyc_endo_b_GlcNAc-like_dom"/>
</dbReference>
<dbReference type="AlphaFoldDB" id="A0A9D9E7R6"/>
<dbReference type="Gene3D" id="2.10.270.10">
    <property type="entry name" value="Cholin Binding"/>
    <property type="match status" value="1"/>
</dbReference>
<organism evidence="5 6">
    <name type="scientific">Candidatus Gallilactobacillus intestinavium</name>
    <dbReference type="NCBI Taxonomy" id="2840838"/>
    <lineage>
        <taxon>Bacteria</taxon>
        <taxon>Bacillati</taxon>
        <taxon>Bacillota</taxon>
        <taxon>Bacilli</taxon>
        <taxon>Lactobacillales</taxon>
        <taxon>Lactobacillaceae</taxon>
        <taxon>Lactobacillaceae incertae sedis</taxon>
        <taxon>Candidatus Gallilactobacillus</taxon>
    </lineage>
</organism>
<dbReference type="Gene3D" id="1.10.530.10">
    <property type="match status" value="1"/>
</dbReference>
<evidence type="ECO:0000256" key="1">
    <source>
        <dbReference type="ARBA" id="ARBA00010266"/>
    </source>
</evidence>
<dbReference type="Pfam" id="PF01832">
    <property type="entry name" value="Glucosaminidase"/>
    <property type="match status" value="1"/>
</dbReference>
<gene>
    <name evidence="5" type="ORF">IAA89_02225</name>
</gene>
<evidence type="ECO:0000313" key="5">
    <source>
        <dbReference type="EMBL" id="MBO8441245.1"/>
    </source>
</evidence>
<dbReference type="InterPro" id="IPR051056">
    <property type="entry name" value="Glycosyl_Hydrolase_73"/>
</dbReference>
<comment type="similarity">
    <text evidence="1">Belongs to the glycosyl hydrolase 73 family.</text>
</comment>
<comment type="caution">
    <text evidence="5">The sequence shown here is derived from an EMBL/GenBank/DDBJ whole genome shotgun (WGS) entry which is preliminary data.</text>
</comment>
<keyword evidence="3" id="KW-0378">Hydrolase</keyword>
<dbReference type="SMART" id="SM00047">
    <property type="entry name" value="LYZ2"/>
    <property type="match status" value="1"/>
</dbReference>
<dbReference type="Proteomes" id="UP000823614">
    <property type="component" value="Unassembled WGS sequence"/>
</dbReference>
<feature type="domain" description="Mannosyl-glycoprotein endo-beta-N-acetylglucosamidase-like" evidence="4">
    <location>
        <begin position="50"/>
        <end position="200"/>
    </location>
</feature>
<dbReference type="GO" id="GO:0004040">
    <property type="term" value="F:amidase activity"/>
    <property type="evidence" value="ECO:0007669"/>
    <property type="project" value="InterPro"/>
</dbReference>
<keyword evidence="2" id="KW-0677">Repeat</keyword>
<name>A0A9D9E7R6_9LACO</name>
<dbReference type="Gene3D" id="4.10.80.30">
    <property type="entry name" value="DNA polymerase, domain 6"/>
    <property type="match status" value="1"/>
</dbReference>
<reference evidence="5" key="2">
    <citation type="journal article" date="2021" name="PeerJ">
        <title>Extensive microbial diversity within the chicken gut microbiome revealed by metagenomics and culture.</title>
        <authorList>
            <person name="Gilroy R."/>
            <person name="Ravi A."/>
            <person name="Getino M."/>
            <person name="Pursley I."/>
            <person name="Horton D.L."/>
            <person name="Alikhan N.F."/>
            <person name="Baker D."/>
            <person name="Gharbi K."/>
            <person name="Hall N."/>
            <person name="Watson M."/>
            <person name="Adriaenssens E.M."/>
            <person name="Foster-Nyarko E."/>
            <person name="Jarju S."/>
            <person name="Secka A."/>
            <person name="Antonio M."/>
            <person name="Oren A."/>
            <person name="Chaudhuri R.R."/>
            <person name="La Ragione R."/>
            <person name="Hildebrand F."/>
            <person name="Pallen M.J."/>
        </authorList>
    </citation>
    <scope>NUCLEOTIDE SEQUENCE</scope>
    <source>
        <strain evidence="5">C6-149</strain>
    </source>
</reference>
<dbReference type="PANTHER" id="PTHR33308:SF9">
    <property type="entry name" value="PEPTIDOGLYCAN HYDROLASE FLGJ"/>
    <property type="match status" value="1"/>
</dbReference>
<evidence type="ECO:0000256" key="3">
    <source>
        <dbReference type="ARBA" id="ARBA00022801"/>
    </source>
</evidence>
<dbReference type="SUPFAM" id="SSF69360">
    <property type="entry name" value="Cell wall binding repeat"/>
    <property type="match status" value="1"/>
</dbReference>
<evidence type="ECO:0000313" key="6">
    <source>
        <dbReference type="Proteomes" id="UP000823614"/>
    </source>
</evidence>
<dbReference type="Pfam" id="PF01473">
    <property type="entry name" value="Choline_bind_1"/>
    <property type="match status" value="2"/>
</dbReference>
<dbReference type="EMBL" id="JADIMP010000042">
    <property type="protein sequence ID" value="MBO8441245.1"/>
    <property type="molecule type" value="Genomic_DNA"/>
</dbReference>
<accession>A0A9D9E7R6</accession>
<evidence type="ECO:0000256" key="2">
    <source>
        <dbReference type="ARBA" id="ARBA00022737"/>
    </source>
</evidence>
<dbReference type="PANTHER" id="PTHR33308">
    <property type="entry name" value="PEPTIDOGLYCAN HYDROLASE FLGJ"/>
    <property type="match status" value="1"/>
</dbReference>